<reference evidence="1" key="1">
    <citation type="submission" date="2015-04" db="UniProtKB">
        <authorList>
            <consortium name="EnsemblPlants"/>
        </authorList>
    </citation>
    <scope>IDENTIFICATION</scope>
</reference>
<proteinExistence type="predicted"/>
<dbReference type="Gramene" id="OMERI10G01010.1">
    <property type="protein sequence ID" value="OMERI10G01010.1"/>
    <property type="gene ID" value="OMERI10G01010"/>
</dbReference>
<dbReference type="EnsemblPlants" id="OMERI10G01010.1">
    <property type="protein sequence ID" value="OMERI10G01010.1"/>
    <property type="gene ID" value="OMERI10G01010"/>
</dbReference>
<organism evidence="1">
    <name type="scientific">Oryza meridionalis</name>
    <dbReference type="NCBI Taxonomy" id="40149"/>
    <lineage>
        <taxon>Eukaryota</taxon>
        <taxon>Viridiplantae</taxon>
        <taxon>Streptophyta</taxon>
        <taxon>Embryophyta</taxon>
        <taxon>Tracheophyta</taxon>
        <taxon>Spermatophyta</taxon>
        <taxon>Magnoliopsida</taxon>
        <taxon>Liliopsida</taxon>
        <taxon>Poales</taxon>
        <taxon>Poaceae</taxon>
        <taxon>BOP clade</taxon>
        <taxon>Oryzoideae</taxon>
        <taxon>Oryzeae</taxon>
        <taxon>Oryzinae</taxon>
        <taxon>Oryza</taxon>
    </lineage>
</organism>
<keyword evidence="2" id="KW-1185">Reference proteome</keyword>
<dbReference type="AlphaFoldDB" id="A0A0E0EVH0"/>
<dbReference type="Proteomes" id="UP000008021">
    <property type="component" value="Chromosome 10"/>
</dbReference>
<name>A0A0E0EVH0_9ORYZ</name>
<evidence type="ECO:0000313" key="1">
    <source>
        <dbReference type="EnsemblPlants" id="OMERI10G01010.1"/>
    </source>
</evidence>
<evidence type="ECO:0000313" key="2">
    <source>
        <dbReference type="Proteomes" id="UP000008021"/>
    </source>
</evidence>
<reference evidence="1" key="2">
    <citation type="submission" date="2018-05" db="EMBL/GenBank/DDBJ databases">
        <title>OmerRS3 (Oryza meridionalis Reference Sequence Version 3).</title>
        <authorList>
            <person name="Zhang J."/>
            <person name="Kudrna D."/>
            <person name="Lee S."/>
            <person name="Talag J."/>
            <person name="Welchert J."/>
            <person name="Wing R.A."/>
        </authorList>
    </citation>
    <scope>NUCLEOTIDE SEQUENCE [LARGE SCALE GENOMIC DNA]</scope>
    <source>
        <strain evidence="1">cv. OR44</strain>
    </source>
</reference>
<accession>A0A0E0EVH0</accession>
<sequence length="61" mass="6819">MSYLFSAASIHVHHLFDETPLRVLATKATTDGADHGTGARTWLRQAQHPPDDLIHRIMSIL</sequence>
<dbReference type="HOGENOM" id="CLU_2926545_0_0_1"/>
<protein>
    <submittedName>
        <fullName evidence="1">Uncharacterized protein</fullName>
    </submittedName>
</protein>